<protein>
    <submittedName>
        <fullName evidence="1">Uncharacterized protein</fullName>
    </submittedName>
</protein>
<reference evidence="1 2" key="1">
    <citation type="submission" date="2012-04" db="EMBL/GenBank/DDBJ databases">
        <title>The Genome Sequence of Afipia broomeae ATCC 49717.</title>
        <authorList>
            <consortium name="The Broad Institute Genome Sequencing Platform"/>
            <person name="Earl A."/>
            <person name="Ward D."/>
            <person name="Feldgarden M."/>
            <person name="Gevers D."/>
            <person name="Huys G."/>
            <person name="Walker B."/>
            <person name="Young S.K."/>
            <person name="Zeng Q."/>
            <person name="Gargeya S."/>
            <person name="Fitzgerald M."/>
            <person name="Haas B."/>
            <person name="Abouelleil A."/>
            <person name="Alvarado L."/>
            <person name="Arachchi H.M."/>
            <person name="Berlin A."/>
            <person name="Chapman S.B."/>
            <person name="Goldberg J."/>
            <person name="Griggs A."/>
            <person name="Gujja S."/>
            <person name="Hansen M."/>
            <person name="Howarth C."/>
            <person name="Imamovic A."/>
            <person name="Larimer J."/>
            <person name="McCowen C."/>
            <person name="Montmayeur A."/>
            <person name="Murphy C."/>
            <person name="Neiman D."/>
            <person name="Pearson M."/>
            <person name="Priest M."/>
            <person name="Roberts A."/>
            <person name="Saif S."/>
            <person name="Shea T."/>
            <person name="Sisk P."/>
            <person name="Sykes S."/>
            <person name="Wortman J."/>
            <person name="Nusbaum C."/>
            <person name="Birren B."/>
        </authorList>
    </citation>
    <scope>NUCLEOTIDE SEQUENCE [LARGE SCALE GENOMIC DNA]</scope>
    <source>
        <strain evidence="1 2">ATCC 49717</strain>
    </source>
</reference>
<keyword evidence="2" id="KW-1185">Reference proteome</keyword>
<sequence length="30" mass="3329">MTLPESCMLAINVMLTFDPPDKPPRVRKAG</sequence>
<accession>K8PNX9</accession>
<comment type="caution">
    <text evidence="1">The sequence shown here is derived from an EMBL/GenBank/DDBJ whole genome shotgun (WGS) entry which is preliminary data.</text>
</comment>
<evidence type="ECO:0000313" key="2">
    <source>
        <dbReference type="Proteomes" id="UP000001096"/>
    </source>
</evidence>
<dbReference type="EMBL" id="AGWX01000001">
    <property type="protein sequence ID" value="EKS41210.1"/>
    <property type="molecule type" value="Genomic_DNA"/>
</dbReference>
<dbReference type="HOGENOM" id="CLU_3401784_0_0_5"/>
<dbReference type="AlphaFoldDB" id="K8PNX9"/>
<proteinExistence type="predicted"/>
<organism evidence="1 2">
    <name type="scientific">Afipia broomeae ATCC 49717</name>
    <dbReference type="NCBI Taxonomy" id="883078"/>
    <lineage>
        <taxon>Bacteria</taxon>
        <taxon>Pseudomonadati</taxon>
        <taxon>Pseudomonadota</taxon>
        <taxon>Alphaproteobacteria</taxon>
        <taxon>Hyphomicrobiales</taxon>
        <taxon>Nitrobacteraceae</taxon>
        <taxon>Afipia</taxon>
    </lineage>
</organism>
<evidence type="ECO:0000313" key="1">
    <source>
        <dbReference type="EMBL" id="EKS41210.1"/>
    </source>
</evidence>
<gene>
    <name evidence="1" type="ORF">HMPREF9695_00302</name>
</gene>
<dbReference type="Proteomes" id="UP000001096">
    <property type="component" value="Unassembled WGS sequence"/>
</dbReference>
<name>K8PNX9_9BRAD</name>